<dbReference type="KEGG" id="afs:AFR_42925"/>
<organism evidence="3 4">
    <name type="scientific">Actinoplanes friuliensis DSM 7358</name>
    <dbReference type="NCBI Taxonomy" id="1246995"/>
    <lineage>
        <taxon>Bacteria</taxon>
        <taxon>Bacillati</taxon>
        <taxon>Actinomycetota</taxon>
        <taxon>Actinomycetes</taxon>
        <taxon>Micromonosporales</taxon>
        <taxon>Micromonosporaceae</taxon>
        <taxon>Actinoplanes</taxon>
    </lineage>
</organism>
<protein>
    <submittedName>
        <fullName evidence="3">Uncharacterized protein</fullName>
    </submittedName>
</protein>
<keyword evidence="2" id="KW-1133">Transmembrane helix</keyword>
<evidence type="ECO:0000256" key="2">
    <source>
        <dbReference type="SAM" id="Phobius"/>
    </source>
</evidence>
<dbReference type="STRING" id="1246995.AFR_42925"/>
<dbReference type="AlphaFoldDB" id="U5WCF5"/>
<keyword evidence="4" id="KW-1185">Reference proteome</keyword>
<feature type="compositionally biased region" description="Low complexity" evidence="1">
    <location>
        <begin position="168"/>
        <end position="181"/>
    </location>
</feature>
<name>U5WCF5_9ACTN</name>
<feature type="region of interest" description="Disordered" evidence="1">
    <location>
        <begin position="162"/>
        <end position="181"/>
    </location>
</feature>
<proteinExistence type="predicted"/>
<dbReference type="OrthoDB" id="3404896at2"/>
<reference evidence="3 4" key="1">
    <citation type="journal article" date="2014" name="J. Biotechnol.">
        <title>Complete genome sequence of the actinobacterium Actinoplanes friuliensis HAG 010964, producer of the lipopeptide antibiotic friulimycin.</title>
        <authorList>
            <person name="Ruckert C."/>
            <person name="Szczepanowski R."/>
            <person name="Albersmeier A."/>
            <person name="Goesmann A."/>
            <person name="Fischer N."/>
            <person name="Steinkamper A."/>
            <person name="Puhler A."/>
            <person name="Biener R."/>
            <person name="Schwartz D."/>
            <person name="Kalinowski J."/>
        </authorList>
    </citation>
    <scope>NUCLEOTIDE SEQUENCE [LARGE SCALE GENOMIC DNA]</scope>
    <source>
        <strain evidence="3 4">DSM 7358</strain>
    </source>
</reference>
<dbReference type="eggNOG" id="COG5662">
    <property type="taxonomic scope" value="Bacteria"/>
</dbReference>
<gene>
    <name evidence="3" type="ORF">AFR_42925</name>
</gene>
<evidence type="ECO:0000256" key="1">
    <source>
        <dbReference type="SAM" id="MobiDB-lite"/>
    </source>
</evidence>
<keyword evidence="2" id="KW-0472">Membrane</keyword>
<accession>U5WCF5</accession>
<dbReference type="EMBL" id="CP006272">
    <property type="protein sequence ID" value="AGZ46839.1"/>
    <property type="molecule type" value="Genomic_DNA"/>
</dbReference>
<dbReference type="HOGENOM" id="CLU_836295_0_0_11"/>
<feature type="transmembrane region" description="Helical" evidence="2">
    <location>
        <begin position="137"/>
        <end position="158"/>
    </location>
</feature>
<evidence type="ECO:0000313" key="3">
    <source>
        <dbReference type="EMBL" id="AGZ46839.1"/>
    </source>
</evidence>
<dbReference type="PATRIC" id="fig|1246995.3.peg.8684"/>
<dbReference type="RefSeq" id="WP_023563169.1">
    <property type="nucleotide sequence ID" value="NC_022657.1"/>
</dbReference>
<keyword evidence="2" id="KW-0812">Transmembrane</keyword>
<evidence type="ECO:0000313" key="4">
    <source>
        <dbReference type="Proteomes" id="UP000017746"/>
    </source>
</evidence>
<dbReference type="Proteomes" id="UP000017746">
    <property type="component" value="Chromosome"/>
</dbReference>
<sequence length="323" mass="32389">MTGAEFSGVDVDLLADYVGGALEGTPDEAVVAALIADDPAWREAHELLSGGVVTVTSQLAEFGSAPEPMPADVIARLDAALLAVDAPADVIPIDRAFRDATAPRKETGTGDAGAAPATRLVAVPSEAPRKRARRLRWAAPIGIAAGVIAFIGFGAQGFTGGSDDTQTSSAGSAADEAAPRAAAGKDLAVPGVVAVLEATGTDYTLETLGQAGARAMAAPSLPEDAGSVRKSEPTAGVMSDTAAKDALSRLRVNEALLACINAIADESGLAPITAQSADFARYRGAPAVIVNFTSTGGTWVWAVGPECGTRGVGADKLGSVQVG</sequence>